<dbReference type="EMBL" id="CP001699">
    <property type="protein sequence ID" value="ACU63536.1"/>
    <property type="molecule type" value="Genomic_DNA"/>
</dbReference>
<dbReference type="OrthoDB" id="660843at2"/>
<dbReference type="SUPFAM" id="SSF55729">
    <property type="entry name" value="Acyl-CoA N-acyltransferases (Nat)"/>
    <property type="match status" value="1"/>
</dbReference>
<reference evidence="2" key="1">
    <citation type="submission" date="2009-08" db="EMBL/GenBank/DDBJ databases">
        <title>The complete genome of Chitinophaga pinensis DSM 2588.</title>
        <authorList>
            <consortium name="US DOE Joint Genome Institute (JGI-PGF)"/>
            <person name="Lucas S."/>
            <person name="Copeland A."/>
            <person name="Lapidus A."/>
            <person name="Glavina del Rio T."/>
            <person name="Dalin E."/>
            <person name="Tice H."/>
            <person name="Bruce D."/>
            <person name="Goodwin L."/>
            <person name="Pitluck S."/>
            <person name="Kyrpides N."/>
            <person name="Mavromatis K."/>
            <person name="Ivanova N."/>
            <person name="Mikhailova N."/>
            <person name="Sims D."/>
            <person name="Meinche L."/>
            <person name="Brettin T."/>
            <person name="Detter J.C."/>
            <person name="Han C."/>
            <person name="Larimer F."/>
            <person name="Land M."/>
            <person name="Hauser L."/>
            <person name="Markowitz V."/>
            <person name="Cheng J.-F."/>
            <person name="Hugenholtz P."/>
            <person name="Woyke T."/>
            <person name="Wu D."/>
            <person name="Spring S."/>
            <person name="Klenk H.-P."/>
            <person name="Eisen J.A."/>
        </authorList>
    </citation>
    <scope>NUCLEOTIDE SEQUENCE [LARGE SCALE GENOMIC DNA]</scope>
    <source>
        <strain evidence="2">ATCC 43595 / DSM 2588 / LMG 13176 / NBRC 15968 / NCIMB 11800 / UQM 2034</strain>
    </source>
</reference>
<dbReference type="KEGG" id="cpi:Cpin_6127"/>
<protein>
    <recommendedName>
        <fullName evidence="3">N-acetyltransferase domain-containing protein</fullName>
    </recommendedName>
</protein>
<proteinExistence type="predicted"/>
<organism evidence="1 2">
    <name type="scientific">Chitinophaga pinensis (strain ATCC 43595 / DSM 2588 / LMG 13176 / NBRC 15968 / NCIMB 11800 / UQM 2034)</name>
    <dbReference type="NCBI Taxonomy" id="485918"/>
    <lineage>
        <taxon>Bacteria</taxon>
        <taxon>Pseudomonadati</taxon>
        <taxon>Bacteroidota</taxon>
        <taxon>Chitinophagia</taxon>
        <taxon>Chitinophagales</taxon>
        <taxon>Chitinophagaceae</taxon>
        <taxon>Chitinophaga</taxon>
    </lineage>
</organism>
<accession>A0A979GA03</accession>
<name>A0A979GA03_CHIPD</name>
<gene>
    <name evidence="1" type="ordered locus">Cpin_6127</name>
</gene>
<dbReference type="InterPro" id="IPR016181">
    <property type="entry name" value="Acyl_CoA_acyltransferase"/>
</dbReference>
<dbReference type="Gene3D" id="3.40.630.30">
    <property type="match status" value="1"/>
</dbReference>
<dbReference type="Proteomes" id="UP000002215">
    <property type="component" value="Chromosome"/>
</dbReference>
<evidence type="ECO:0008006" key="3">
    <source>
        <dbReference type="Google" id="ProtNLM"/>
    </source>
</evidence>
<reference evidence="1 2" key="2">
    <citation type="journal article" date="2010" name="Stand. Genomic Sci.">
        <title>Complete genome sequence of Chitinophaga pinensis type strain (UQM 2034).</title>
        <authorList>
            <person name="Glavina Del Rio T."/>
            <person name="Abt B."/>
            <person name="Spring S."/>
            <person name="Lapidus A."/>
            <person name="Nolan M."/>
            <person name="Tice H."/>
            <person name="Copeland A."/>
            <person name="Cheng J.F."/>
            <person name="Chen F."/>
            <person name="Bruce D."/>
            <person name="Goodwin L."/>
            <person name="Pitluck S."/>
            <person name="Ivanova N."/>
            <person name="Mavromatis K."/>
            <person name="Mikhailova N."/>
            <person name="Pati A."/>
            <person name="Chen A."/>
            <person name="Palaniappan K."/>
            <person name="Land M."/>
            <person name="Hauser L."/>
            <person name="Chang Y.J."/>
            <person name="Jeffries C.D."/>
            <person name="Chain P."/>
            <person name="Saunders E."/>
            <person name="Detter J.C."/>
            <person name="Brettin T."/>
            <person name="Rohde M."/>
            <person name="Goker M."/>
            <person name="Bristow J."/>
            <person name="Eisen J.A."/>
            <person name="Markowitz V."/>
            <person name="Hugenholtz P."/>
            <person name="Kyrpides N.C."/>
            <person name="Klenk H.P."/>
            <person name="Lucas S."/>
        </authorList>
    </citation>
    <scope>NUCLEOTIDE SEQUENCE [LARGE SCALE GENOMIC DNA]</scope>
    <source>
        <strain evidence="2">ATCC 43595 / DSM 2588 / LMG 13176 / NBRC 15968 / NCIMB 11800 / UQM 2034</strain>
    </source>
</reference>
<sequence length="171" mass="19295">MTNRIVINFCIGTEQDRRTLSFIGKATIKEKFNGRVSEPAITAYIEHHYSDHTLRGELNNISNQVLVAFVDGEVAGYARITTKGERPEILQGKSVARIADFSVLERFHETAVRKLLFEKCLCICKTRQTVWISEHEGAADLTLFTDYGFIKNTTISGVNELGIPLVYLIKE</sequence>
<dbReference type="RefSeq" id="WP_012793701.1">
    <property type="nucleotide sequence ID" value="NC_013132.1"/>
</dbReference>
<evidence type="ECO:0000313" key="2">
    <source>
        <dbReference type="Proteomes" id="UP000002215"/>
    </source>
</evidence>
<evidence type="ECO:0000313" key="1">
    <source>
        <dbReference type="EMBL" id="ACU63536.1"/>
    </source>
</evidence>
<dbReference type="AlphaFoldDB" id="A0A979GA03"/>